<name>A0ABW8K649_9GAMM</name>
<dbReference type="SUPFAM" id="SSF103247">
    <property type="entry name" value="TT1751-like"/>
    <property type="match status" value="1"/>
</dbReference>
<dbReference type="EMBL" id="JADIKD010000009">
    <property type="protein sequence ID" value="MFK2917378.1"/>
    <property type="molecule type" value="Genomic_DNA"/>
</dbReference>
<feature type="domain" description="DUF302" evidence="1">
    <location>
        <begin position="53"/>
        <end position="115"/>
    </location>
</feature>
<dbReference type="Pfam" id="PF03625">
    <property type="entry name" value="DUF302"/>
    <property type="match status" value="1"/>
</dbReference>
<sequence>MNTTTDTVRRVDYGQIQHHTFQRSATTGHDFEKTLQLVRETLLDADLWIVHEIDPQMLLKKGGYAIHQTRQILFFHPRYMVRLLGLDPSALLEAPLKIVVMADASGKVMLRWHDPEALFSKYGVDGLIELGREFSEIYAAIVARLGASL</sequence>
<dbReference type="Gene3D" id="3.30.310.70">
    <property type="entry name" value="TT1751-like domain"/>
    <property type="match status" value="1"/>
</dbReference>
<evidence type="ECO:0000313" key="3">
    <source>
        <dbReference type="Proteomes" id="UP001620408"/>
    </source>
</evidence>
<keyword evidence="3" id="KW-1185">Reference proteome</keyword>
<dbReference type="CDD" id="cd14797">
    <property type="entry name" value="DUF302"/>
    <property type="match status" value="1"/>
</dbReference>
<comment type="caution">
    <text evidence="2">The sequence shown here is derived from an EMBL/GenBank/DDBJ whole genome shotgun (WGS) entry which is preliminary data.</text>
</comment>
<dbReference type="Proteomes" id="UP001620408">
    <property type="component" value="Unassembled WGS sequence"/>
</dbReference>
<evidence type="ECO:0000313" key="2">
    <source>
        <dbReference type="EMBL" id="MFK2917378.1"/>
    </source>
</evidence>
<proteinExistence type="predicted"/>
<accession>A0ABW8K649</accession>
<dbReference type="InterPro" id="IPR035923">
    <property type="entry name" value="TT1751-like_sf"/>
</dbReference>
<dbReference type="InterPro" id="IPR005180">
    <property type="entry name" value="DUF302"/>
</dbReference>
<dbReference type="RefSeq" id="WP_379985177.1">
    <property type="nucleotide sequence ID" value="NZ_JADIKD010000009.1"/>
</dbReference>
<dbReference type="PANTHER" id="PTHR38342">
    <property type="entry name" value="SLR5037 PROTEIN"/>
    <property type="match status" value="1"/>
</dbReference>
<protein>
    <submittedName>
        <fullName evidence="2">DUF302 domain-containing protein</fullName>
    </submittedName>
</protein>
<gene>
    <name evidence="2" type="ORF">ISS97_08890</name>
</gene>
<organism evidence="2 3">
    <name type="scientific">Dyella koreensis</name>
    <dbReference type="NCBI Taxonomy" id="311235"/>
    <lineage>
        <taxon>Bacteria</taxon>
        <taxon>Pseudomonadati</taxon>
        <taxon>Pseudomonadota</taxon>
        <taxon>Gammaproteobacteria</taxon>
        <taxon>Lysobacterales</taxon>
        <taxon>Rhodanobacteraceae</taxon>
        <taxon>Dyella</taxon>
    </lineage>
</organism>
<evidence type="ECO:0000259" key="1">
    <source>
        <dbReference type="Pfam" id="PF03625"/>
    </source>
</evidence>
<reference evidence="2 3" key="1">
    <citation type="submission" date="2020-10" db="EMBL/GenBank/DDBJ databases">
        <title>Phylogeny of dyella-like bacteria.</title>
        <authorList>
            <person name="Fu J."/>
        </authorList>
    </citation>
    <scope>NUCLEOTIDE SEQUENCE [LARGE SCALE GENOMIC DNA]</scope>
    <source>
        <strain evidence="2 3">BB4</strain>
    </source>
</reference>
<dbReference type="PANTHER" id="PTHR38342:SF2">
    <property type="entry name" value="INNER MEMBRANE OR EXPORTED"/>
    <property type="match status" value="1"/>
</dbReference>